<proteinExistence type="predicted"/>
<reference evidence="1" key="1">
    <citation type="submission" date="2023-10" db="EMBL/GenBank/DDBJ databases">
        <title>Genome assemblies of two species of porcelain crab, Petrolisthes cinctipes and Petrolisthes manimaculis (Anomura: Porcellanidae).</title>
        <authorList>
            <person name="Angst P."/>
        </authorList>
    </citation>
    <scope>NUCLEOTIDE SEQUENCE</scope>
    <source>
        <strain evidence="1">PB745_01</strain>
        <tissue evidence="1">Gill</tissue>
    </source>
</reference>
<keyword evidence="2" id="KW-1185">Reference proteome</keyword>
<name>A0AAE1BKP2_PETCI</name>
<dbReference type="AlphaFoldDB" id="A0AAE1BKP2"/>
<sequence length="78" mass="8866">MVMKVFKSVWCSRRRRAGRFNVHQANNNININALDKLPGVIRHNGSELFICPQVFIGNHVSGVSVLRVILSLPMMMMD</sequence>
<accession>A0AAE1BKP2</accession>
<comment type="caution">
    <text evidence="1">The sequence shown here is derived from an EMBL/GenBank/DDBJ whole genome shotgun (WGS) entry which is preliminary data.</text>
</comment>
<dbReference type="EMBL" id="JAWQEG010007535">
    <property type="protein sequence ID" value="KAK3852213.1"/>
    <property type="molecule type" value="Genomic_DNA"/>
</dbReference>
<gene>
    <name evidence="1" type="ORF">Pcinc_041190</name>
</gene>
<protein>
    <submittedName>
        <fullName evidence="1">Uncharacterized protein</fullName>
    </submittedName>
</protein>
<dbReference type="Proteomes" id="UP001286313">
    <property type="component" value="Unassembled WGS sequence"/>
</dbReference>
<evidence type="ECO:0000313" key="1">
    <source>
        <dbReference type="EMBL" id="KAK3852213.1"/>
    </source>
</evidence>
<evidence type="ECO:0000313" key="2">
    <source>
        <dbReference type="Proteomes" id="UP001286313"/>
    </source>
</evidence>
<organism evidence="1 2">
    <name type="scientific">Petrolisthes cinctipes</name>
    <name type="common">Flat porcelain crab</name>
    <dbReference type="NCBI Taxonomy" id="88211"/>
    <lineage>
        <taxon>Eukaryota</taxon>
        <taxon>Metazoa</taxon>
        <taxon>Ecdysozoa</taxon>
        <taxon>Arthropoda</taxon>
        <taxon>Crustacea</taxon>
        <taxon>Multicrustacea</taxon>
        <taxon>Malacostraca</taxon>
        <taxon>Eumalacostraca</taxon>
        <taxon>Eucarida</taxon>
        <taxon>Decapoda</taxon>
        <taxon>Pleocyemata</taxon>
        <taxon>Anomura</taxon>
        <taxon>Galatheoidea</taxon>
        <taxon>Porcellanidae</taxon>
        <taxon>Petrolisthes</taxon>
    </lineage>
</organism>